<dbReference type="Proteomes" id="UP000066480">
    <property type="component" value="Chromosome"/>
</dbReference>
<accession>A0A0K1JMR7</accession>
<dbReference type="InterPro" id="IPR002347">
    <property type="entry name" value="SDR_fam"/>
</dbReference>
<dbReference type="PROSITE" id="PS00061">
    <property type="entry name" value="ADH_SHORT"/>
    <property type="match status" value="1"/>
</dbReference>
<dbReference type="EMBL" id="CP011112">
    <property type="protein sequence ID" value="AKU17870.1"/>
    <property type="molecule type" value="Genomic_DNA"/>
</dbReference>
<keyword evidence="2" id="KW-0560">Oxidoreductase</keyword>
<protein>
    <submittedName>
        <fullName evidence="3">Dehydrogenase</fullName>
    </submittedName>
</protein>
<keyword evidence="4" id="KW-1185">Reference proteome</keyword>
<evidence type="ECO:0000313" key="3">
    <source>
        <dbReference type="EMBL" id="AKU17870.1"/>
    </source>
</evidence>
<dbReference type="InterPro" id="IPR020904">
    <property type="entry name" value="Sc_DH/Rdtase_CS"/>
</dbReference>
<dbReference type="SUPFAM" id="SSF51735">
    <property type="entry name" value="NAD(P)-binding Rossmann-fold domains"/>
    <property type="match status" value="1"/>
</dbReference>
<evidence type="ECO:0000256" key="2">
    <source>
        <dbReference type="ARBA" id="ARBA00023002"/>
    </source>
</evidence>
<dbReference type="PANTHER" id="PTHR43669">
    <property type="entry name" value="5-KETO-D-GLUCONATE 5-REDUCTASE"/>
    <property type="match status" value="1"/>
</dbReference>
<name>A0A0K1JMR7_9MICO</name>
<dbReference type="CDD" id="cd05233">
    <property type="entry name" value="SDR_c"/>
    <property type="match status" value="1"/>
</dbReference>
<dbReference type="RefSeq" id="WP_052594983.1">
    <property type="nucleotide sequence ID" value="NZ_CP011112.1"/>
</dbReference>
<dbReference type="STRING" id="571913.VV02_21755"/>
<dbReference type="Gene3D" id="3.40.50.720">
    <property type="entry name" value="NAD(P)-binding Rossmann-like Domain"/>
    <property type="match status" value="1"/>
</dbReference>
<dbReference type="KEGG" id="lmoi:VV02_21755"/>
<dbReference type="GO" id="GO:0016491">
    <property type="term" value="F:oxidoreductase activity"/>
    <property type="evidence" value="ECO:0007669"/>
    <property type="project" value="UniProtKB-KW"/>
</dbReference>
<gene>
    <name evidence="3" type="ORF">VV02_21755</name>
</gene>
<dbReference type="InterPro" id="IPR036291">
    <property type="entry name" value="NAD(P)-bd_dom_sf"/>
</dbReference>
<comment type="similarity">
    <text evidence="1">Belongs to the short-chain dehydrogenases/reductases (SDR) family.</text>
</comment>
<evidence type="ECO:0000313" key="4">
    <source>
        <dbReference type="Proteomes" id="UP000066480"/>
    </source>
</evidence>
<dbReference type="OrthoDB" id="210852at2"/>
<evidence type="ECO:0000256" key="1">
    <source>
        <dbReference type="ARBA" id="ARBA00006484"/>
    </source>
</evidence>
<sequence length="272" mass="28528">MALWDDKGVVVTGAARGIGRAIATRLHAEGARLVLADVLEEPLAETAASLNAVAVAGDCASEAGAARLVDAARAELGTIDVWVGNAGVLRGLDLDGTDEADWALSWDVNVMAHVRAARLLLPDWLERGEGRYVVTASAAGLLTMLGAPAYSVTKHATESFAEWLAATYGHRGVKVHAICPQGVRTDMYDQPGSTVLADIVGHDGALSPDDVADALVNAVAAEQFLVLPHEEVGGYFAFRANQTDKWLAGMQTLQARVDDASATIKNPEQGAH</sequence>
<dbReference type="PRINTS" id="PR00081">
    <property type="entry name" value="GDHRDH"/>
</dbReference>
<reference evidence="3 4" key="1">
    <citation type="submission" date="2015-03" db="EMBL/GenBank/DDBJ databases">
        <title>Luteipulveratus halotolerans sp. nov., a novel actinobacterium (Dermacoccaceae) from Sarawak, Malaysia.</title>
        <authorList>
            <person name="Juboi H."/>
            <person name="Basik A."/>
            <person name="Shamsul S.S."/>
            <person name="Arnold P."/>
            <person name="Schmitt E.K."/>
            <person name="Sanglier J.-J."/>
            <person name="Yeo T."/>
        </authorList>
    </citation>
    <scope>NUCLEOTIDE SEQUENCE [LARGE SCALE GENOMIC DNA]</scope>
    <source>
        <strain evidence="3 4">MN07-A0370</strain>
    </source>
</reference>
<dbReference type="Pfam" id="PF00106">
    <property type="entry name" value="adh_short"/>
    <property type="match status" value="1"/>
</dbReference>
<proteinExistence type="inferred from homology"/>
<organism evidence="3 4">
    <name type="scientific">Luteipulveratus mongoliensis</name>
    <dbReference type="NCBI Taxonomy" id="571913"/>
    <lineage>
        <taxon>Bacteria</taxon>
        <taxon>Bacillati</taxon>
        <taxon>Actinomycetota</taxon>
        <taxon>Actinomycetes</taxon>
        <taxon>Micrococcales</taxon>
        <taxon>Dermacoccaceae</taxon>
        <taxon>Luteipulveratus</taxon>
    </lineage>
</organism>
<dbReference type="PATRIC" id="fig|571913.6.peg.4406"/>
<dbReference type="AlphaFoldDB" id="A0A0K1JMR7"/>
<dbReference type="PANTHER" id="PTHR43669:SF3">
    <property type="entry name" value="ALCOHOL DEHYDROGENASE, PUTATIVE (AFU_ORTHOLOGUE AFUA_3G03445)-RELATED"/>
    <property type="match status" value="1"/>
</dbReference>